<feature type="region of interest" description="Disordered" evidence="1">
    <location>
        <begin position="580"/>
        <end position="663"/>
    </location>
</feature>
<evidence type="ECO:0000313" key="3">
    <source>
        <dbReference type="Proteomes" id="UP001590951"/>
    </source>
</evidence>
<feature type="region of interest" description="Disordered" evidence="1">
    <location>
        <begin position="682"/>
        <end position="714"/>
    </location>
</feature>
<gene>
    <name evidence="2" type="ORF">ABVK25_009188</name>
</gene>
<keyword evidence="3" id="KW-1185">Reference proteome</keyword>
<proteinExistence type="predicted"/>
<feature type="compositionally biased region" description="Polar residues" evidence="1">
    <location>
        <begin position="422"/>
        <end position="433"/>
    </location>
</feature>
<feature type="compositionally biased region" description="Pro residues" evidence="1">
    <location>
        <begin position="63"/>
        <end position="76"/>
    </location>
</feature>
<dbReference type="EMBL" id="JBHFEH010000046">
    <property type="protein sequence ID" value="KAL2050519.1"/>
    <property type="molecule type" value="Genomic_DNA"/>
</dbReference>
<reference evidence="2 3" key="1">
    <citation type="submission" date="2024-09" db="EMBL/GenBank/DDBJ databases">
        <title>Rethinking Asexuality: The Enigmatic Case of Functional Sexual Genes in Lepraria (Stereocaulaceae).</title>
        <authorList>
            <person name="Doellman M."/>
            <person name="Sun Y."/>
            <person name="Barcenas-Pena A."/>
            <person name="Lumbsch H.T."/>
            <person name="Grewe F."/>
        </authorList>
    </citation>
    <scope>NUCLEOTIDE SEQUENCE [LARGE SCALE GENOMIC DNA]</scope>
    <source>
        <strain evidence="2 3">Grewe 0041</strain>
    </source>
</reference>
<organism evidence="2 3">
    <name type="scientific">Lepraria finkii</name>
    <dbReference type="NCBI Taxonomy" id="1340010"/>
    <lineage>
        <taxon>Eukaryota</taxon>
        <taxon>Fungi</taxon>
        <taxon>Dikarya</taxon>
        <taxon>Ascomycota</taxon>
        <taxon>Pezizomycotina</taxon>
        <taxon>Lecanoromycetes</taxon>
        <taxon>OSLEUM clade</taxon>
        <taxon>Lecanoromycetidae</taxon>
        <taxon>Lecanorales</taxon>
        <taxon>Lecanorineae</taxon>
        <taxon>Stereocaulaceae</taxon>
        <taxon>Lepraria</taxon>
    </lineage>
</organism>
<feature type="compositionally biased region" description="Polar residues" evidence="1">
    <location>
        <begin position="629"/>
        <end position="659"/>
    </location>
</feature>
<feature type="compositionally biased region" description="Pro residues" evidence="1">
    <location>
        <begin position="439"/>
        <end position="449"/>
    </location>
</feature>
<feature type="region of interest" description="Disordered" evidence="1">
    <location>
        <begin position="380"/>
        <end position="470"/>
    </location>
</feature>
<sequence length="733" mass="80368">MAEHNVPQVKITDVIQRKPVVPGPNSWAQSQQQYQHQQQYQPTQEPPSMIMVTNRDKYEHKPMPLPPKESPSPNAPLQPRTYIQPAIPLVNPTQKTQPPKNPAVTDPIAPKPLFDGSRKVSVPQIRKKYSNSKPKANATKDETEATRQSTPTVPEKAVQILGFQPVEEIKRNTSPAAVPAKNASDPFRILYDRPPAQTVAPTRQVQSTPVPTRRYLRENGLPNPTLVETSDVAEHRADCNAQDGYKGPLNAQEHMGAAGKLHPPKLGTYARMGEVGLVEGHGMHRVESIAGIIENAAPGYSIGNHAYTNSSEIPSHSSTAQGPDTGEFLPPTVYMPSIYGGVWENDSAARYSLPPFSPMPKVHPPTSQTDRSQYQGLASDIFRNNDSGPSHAHPPLAPISLNDLGPNPNFNRLPEYQHPFPSANSWASESRGNPLTSTDPPPSALLPPRWPHHHSINSVPSPPQNQYDFQRSGSVPAALAQIELTVHHHLDTVFSSLSRLITDKHDRMMDQTIRCLENLEDTVSKGLNAIKGEVKDIRKDVGNLSGVLKDGISGNNRTIELIKGLEEKLQALDKHIEEHARKHEYNSREQSASEPDFDRHQRASSHRLTESAHGAFGQGEQRQKYGSGASCSSNSAHQSGTSSRYHRSNTISSQPSNGMSDERSVRREYFAELGAARGAVPDLRNHPAYAGTPQGQGLGNGQNGVPAPPNGLPLRNPSLGVGEWYQQAYGQYH</sequence>
<feature type="compositionally biased region" description="Polar residues" evidence="1">
    <location>
        <begin position="456"/>
        <end position="470"/>
    </location>
</feature>
<dbReference type="Proteomes" id="UP001590951">
    <property type="component" value="Unassembled WGS sequence"/>
</dbReference>
<feature type="compositionally biased region" description="Low complexity" evidence="1">
    <location>
        <begin position="29"/>
        <end position="43"/>
    </location>
</feature>
<accession>A0ABR4AXY4</accession>
<evidence type="ECO:0000313" key="2">
    <source>
        <dbReference type="EMBL" id="KAL2050519.1"/>
    </source>
</evidence>
<protein>
    <submittedName>
        <fullName evidence="2">Uncharacterized protein</fullName>
    </submittedName>
</protein>
<feature type="region of interest" description="Disordered" evidence="1">
    <location>
        <begin position="1"/>
        <end position="153"/>
    </location>
</feature>
<evidence type="ECO:0000256" key="1">
    <source>
        <dbReference type="SAM" id="MobiDB-lite"/>
    </source>
</evidence>
<name>A0ABR4AXY4_9LECA</name>
<comment type="caution">
    <text evidence="2">The sequence shown here is derived from an EMBL/GenBank/DDBJ whole genome shotgun (WGS) entry which is preliminary data.</text>
</comment>